<feature type="region of interest" description="Disordered" evidence="1">
    <location>
        <begin position="1"/>
        <end position="37"/>
    </location>
</feature>
<feature type="transmembrane region" description="Helical" evidence="2">
    <location>
        <begin position="47"/>
        <end position="67"/>
    </location>
</feature>
<dbReference type="AlphaFoldDB" id="A0A7S4V2K7"/>
<keyword evidence="2" id="KW-0472">Membrane</keyword>
<evidence type="ECO:0000313" key="3">
    <source>
        <dbReference type="EMBL" id="CAE4560617.1"/>
    </source>
</evidence>
<accession>A0A7S4V2K7</accession>
<evidence type="ECO:0000256" key="2">
    <source>
        <dbReference type="SAM" id="Phobius"/>
    </source>
</evidence>
<gene>
    <name evidence="3" type="ORF">AMON00008_LOCUS236</name>
</gene>
<name>A0A7S4V2K7_9DINO</name>
<sequence>MSPAPGTSGYEVVSGAAEEDTRERGGVESSGTGPSISSRRMQRVCMLNRYCAATVAVTLLVASTAFAQLHLTGRRPQADARLRGGLELEASEVSFIETTYGARGCPSGTITVPSSEQCRQYAATVRDQGLCARNNGYGPDCDGPQGSRAPWCTARPLGCWQSRNGCTYYKASGTDEPQLDVRSVCRVVGRRPPSSDSLYCVSLLSTSADLRLLSMQRDEGMGVFACNNYTVYSEKEVDLGHGTLTLALHMDTSCIKDGPYRVCYNAGIFIEVWKRVLRAGVFRRHAWTLKVEADAVFIPDRARAALTSTWDPPRGIYVANCRQGDHYDLHGPLETFSRNAMEIYGRGSHMCLEGPGRLDFRNWTEAFFMDECMKKLGVYRRLDEHFLLEPRCISSDQLHSLNQHGVVACNQKRYIAFHPFKEEQAYRGCASTAGWTSARTRL</sequence>
<protein>
    <submittedName>
        <fullName evidence="3">Uncharacterized protein</fullName>
    </submittedName>
</protein>
<keyword evidence="2" id="KW-0812">Transmembrane</keyword>
<organism evidence="3">
    <name type="scientific">Alexandrium monilatum</name>
    <dbReference type="NCBI Taxonomy" id="311494"/>
    <lineage>
        <taxon>Eukaryota</taxon>
        <taxon>Sar</taxon>
        <taxon>Alveolata</taxon>
        <taxon>Dinophyceae</taxon>
        <taxon>Gonyaulacales</taxon>
        <taxon>Pyrocystaceae</taxon>
        <taxon>Alexandrium</taxon>
    </lineage>
</organism>
<keyword evidence="2" id="KW-1133">Transmembrane helix</keyword>
<proteinExistence type="predicted"/>
<dbReference type="EMBL" id="HBNR01000317">
    <property type="protein sequence ID" value="CAE4560617.1"/>
    <property type="molecule type" value="Transcribed_RNA"/>
</dbReference>
<reference evidence="3" key="1">
    <citation type="submission" date="2021-01" db="EMBL/GenBank/DDBJ databases">
        <authorList>
            <person name="Corre E."/>
            <person name="Pelletier E."/>
            <person name="Niang G."/>
            <person name="Scheremetjew M."/>
            <person name="Finn R."/>
            <person name="Kale V."/>
            <person name="Holt S."/>
            <person name="Cochrane G."/>
            <person name="Meng A."/>
            <person name="Brown T."/>
            <person name="Cohen L."/>
        </authorList>
    </citation>
    <scope>NUCLEOTIDE SEQUENCE</scope>
    <source>
        <strain evidence="3">CCMP3105</strain>
    </source>
</reference>
<evidence type="ECO:0000256" key="1">
    <source>
        <dbReference type="SAM" id="MobiDB-lite"/>
    </source>
</evidence>